<feature type="active site" evidence="13">
    <location>
        <position position="67"/>
    </location>
</feature>
<dbReference type="KEGG" id="wch:wcw_1788"/>
<dbReference type="Gene3D" id="3.30.420.10">
    <property type="entry name" value="Ribonuclease H-like superfamily/Ribonuclease H"/>
    <property type="match status" value="1"/>
</dbReference>
<gene>
    <name evidence="13 15" type="primary">ruvC</name>
    <name evidence="15" type="ordered locus">wcw_1788</name>
</gene>
<evidence type="ECO:0000256" key="10">
    <source>
        <dbReference type="ARBA" id="ARBA00023172"/>
    </source>
</evidence>
<proteinExistence type="inferred from homology"/>
<evidence type="ECO:0000256" key="9">
    <source>
        <dbReference type="ARBA" id="ARBA00023125"/>
    </source>
</evidence>
<dbReference type="eggNOG" id="COG0817">
    <property type="taxonomic scope" value="Bacteria"/>
</dbReference>
<dbReference type="NCBIfam" id="TIGR00228">
    <property type="entry name" value="ruvC"/>
    <property type="match status" value="1"/>
</dbReference>
<dbReference type="PRINTS" id="PR00696">
    <property type="entry name" value="RSOLVASERUVC"/>
</dbReference>
<evidence type="ECO:0000256" key="1">
    <source>
        <dbReference type="ARBA" id="ARBA00009518"/>
    </source>
</evidence>
<dbReference type="Proteomes" id="UP000001505">
    <property type="component" value="Chromosome"/>
</dbReference>
<feature type="active site" evidence="13">
    <location>
        <position position="140"/>
    </location>
</feature>
<evidence type="ECO:0000256" key="3">
    <source>
        <dbReference type="ARBA" id="ARBA00022722"/>
    </source>
</evidence>
<dbReference type="EMBL" id="CP001928">
    <property type="protein sequence ID" value="ADI39127.1"/>
    <property type="molecule type" value="Genomic_DNA"/>
</dbReference>
<dbReference type="STRING" id="716544.wcw_1788"/>
<name>D6YST2_WADCW</name>
<evidence type="ECO:0000256" key="8">
    <source>
        <dbReference type="ARBA" id="ARBA00022842"/>
    </source>
</evidence>
<protein>
    <recommendedName>
        <fullName evidence="13 14">Crossover junction endodeoxyribonuclease RuvC</fullName>
        <ecNumber evidence="13 14">3.1.21.10</ecNumber>
    </recommendedName>
    <alternativeName>
        <fullName evidence="13">Holliday junction nuclease RuvC</fullName>
    </alternativeName>
    <alternativeName>
        <fullName evidence="13">Holliday junction resolvase RuvC</fullName>
    </alternativeName>
</protein>
<dbReference type="InterPro" id="IPR020563">
    <property type="entry name" value="X-over_junc_endoDNase_Mg_BS"/>
</dbReference>
<dbReference type="PANTHER" id="PTHR30194">
    <property type="entry name" value="CROSSOVER JUNCTION ENDODEOXYRIBONUCLEASE RUVC"/>
    <property type="match status" value="1"/>
</dbReference>
<feature type="binding site" evidence="13">
    <location>
        <position position="67"/>
    </location>
    <ligand>
        <name>Mg(2+)</name>
        <dbReference type="ChEBI" id="CHEBI:18420"/>
        <label>2</label>
    </ligand>
</feature>
<keyword evidence="8 13" id="KW-0460">Magnesium</keyword>
<evidence type="ECO:0000313" key="15">
    <source>
        <dbReference type="EMBL" id="ADI39127.1"/>
    </source>
</evidence>
<keyword evidence="10 13" id="KW-0233">DNA recombination</keyword>
<dbReference type="FunFam" id="3.30.420.10:FF:000002">
    <property type="entry name" value="Crossover junction endodeoxyribonuclease RuvC"/>
    <property type="match status" value="1"/>
</dbReference>
<dbReference type="Pfam" id="PF02075">
    <property type="entry name" value="RuvC"/>
    <property type="match status" value="1"/>
</dbReference>
<dbReference type="EC" id="3.1.21.10" evidence="13 14"/>
<comment type="subunit">
    <text evidence="13">Homodimer which binds Holliday junction (HJ) DNA. The HJ becomes 2-fold symmetrical on binding to RuvC with unstacked arms; it has a different conformation from HJ DNA in complex with RuvA. In the full resolvosome a probable DNA-RuvA(4)-RuvB(12)-RuvC(2) complex forms which resolves the HJ.</text>
</comment>
<evidence type="ECO:0000256" key="4">
    <source>
        <dbReference type="ARBA" id="ARBA00022723"/>
    </source>
</evidence>
<evidence type="ECO:0000256" key="5">
    <source>
        <dbReference type="ARBA" id="ARBA00022759"/>
    </source>
</evidence>
<comment type="similarity">
    <text evidence="1 13">Belongs to the RuvC family.</text>
</comment>
<evidence type="ECO:0000256" key="7">
    <source>
        <dbReference type="ARBA" id="ARBA00022801"/>
    </source>
</evidence>
<dbReference type="GO" id="GO:0003677">
    <property type="term" value="F:DNA binding"/>
    <property type="evidence" value="ECO:0007669"/>
    <property type="project" value="UniProtKB-KW"/>
</dbReference>
<accession>D6YST2</accession>
<evidence type="ECO:0000256" key="2">
    <source>
        <dbReference type="ARBA" id="ARBA00022490"/>
    </source>
</evidence>
<keyword evidence="4 13" id="KW-0479">Metal-binding</keyword>
<feature type="active site" evidence="13">
    <location>
        <position position="7"/>
    </location>
</feature>
<dbReference type="GO" id="GO:0006281">
    <property type="term" value="P:DNA repair"/>
    <property type="evidence" value="ECO:0007669"/>
    <property type="project" value="UniProtKB-UniRule"/>
</dbReference>
<dbReference type="AlphaFoldDB" id="D6YST2"/>
<dbReference type="GO" id="GO:0008821">
    <property type="term" value="F:crossover junction DNA endonuclease activity"/>
    <property type="evidence" value="ECO:0007669"/>
    <property type="project" value="UniProtKB-UniRule"/>
</dbReference>
<dbReference type="CDD" id="cd16962">
    <property type="entry name" value="RuvC"/>
    <property type="match status" value="1"/>
</dbReference>
<evidence type="ECO:0000256" key="13">
    <source>
        <dbReference type="HAMAP-Rule" id="MF_00034"/>
    </source>
</evidence>
<comment type="catalytic activity">
    <reaction evidence="12 13">
        <text>Endonucleolytic cleavage at a junction such as a reciprocal single-stranded crossover between two homologous DNA duplexes (Holliday junction).</text>
        <dbReference type="EC" id="3.1.21.10"/>
    </reaction>
</comment>
<keyword evidence="11 13" id="KW-0234">DNA repair</keyword>
<comment type="function">
    <text evidence="13">The RuvA-RuvB-RuvC complex processes Holliday junction (HJ) DNA during genetic recombination and DNA repair. Endonuclease that resolves HJ intermediates. Cleaves cruciform DNA by making single-stranded nicks across the HJ at symmetrical positions within the homologous arms, yielding a 5'-phosphate and a 3'-hydroxyl group; requires a central core of homology in the junction. The consensus cleavage sequence is 5'-(A/T)TT(C/G)-3'. Cleavage occurs on the 3'-side of the TT dinucleotide at the point of strand exchange. HJ branch migration catalyzed by RuvA-RuvB allows RuvC to scan DNA until it finds its consensus sequence, where it cleaves and resolves the cruciform DNA.</text>
</comment>
<comment type="cofactor">
    <cofactor evidence="13">
        <name>Mg(2+)</name>
        <dbReference type="ChEBI" id="CHEBI:18420"/>
    </cofactor>
    <text evidence="13">Binds 2 Mg(2+) ion per subunit.</text>
</comment>
<dbReference type="HAMAP" id="MF_00034">
    <property type="entry name" value="RuvC"/>
    <property type="match status" value="1"/>
</dbReference>
<keyword evidence="6 13" id="KW-0227">DNA damage</keyword>
<dbReference type="OrthoDB" id="9805499at2"/>
<evidence type="ECO:0000256" key="12">
    <source>
        <dbReference type="ARBA" id="ARBA00029354"/>
    </source>
</evidence>
<keyword evidence="16" id="KW-1185">Reference proteome</keyword>
<keyword evidence="2 13" id="KW-0963">Cytoplasm</keyword>
<dbReference type="GO" id="GO:0006310">
    <property type="term" value="P:DNA recombination"/>
    <property type="evidence" value="ECO:0007669"/>
    <property type="project" value="UniProtKB-UniRule"/>
</dbReference>
<evidence type="ECO:0000256" key="11">
    <source>
        <dbReference type="ARBA" id="ARBA00023204"/>
    </source>
</evidence>
<dbReference type="GO" id="GO:0048476">
    <property type="term" value="C:Holliday junction resolvase complex"/>
    <property type="evidence" value="ECO:0007669"/>
    <property type="project" value="UniProtKB-UniRule"/>
</dbReference>
<keyword evidence="3 13" id="KW-0540">Nuclease</keyword>
<feature type="binding site" evidence="13">
    <location>
        <position position="140"/>
    </location>
    <ligand>
        <name>Mg(2+)</name>
        <dbReference type="ChEBI" id="CHEBI:18420"/>
        <label>1</label>
    </ligand>
</feature>
<feature type="binding site" evidence="13">
    <location>
        <position position="7"/>
    </location>
    <ligand>
        <name>Mg(2+)</name>
        <dbReference type="ChEBI" id="CHEBI:18420"/>
        <label>1</label>
    </ligand>
</feature>
<dbReference type="HOGENOM" id="CLU_091257_3_1_0"/>
<dbReference type="NCBIfam" id="NF000711">
    <property type="entry name" value="PRK00039.2-1"/>
    <property type="match status" value="1"/>
</dbReference>
<dbReference type="GO" id="GO:0005737">
    <property type="term" value="C:cytoplasm"/>
    <property type="evidence" value="ECO:0007669"/>
    <property type="project" value="UniProtKB-SubCell"/>
</dbReference>
<dbReference type="PANTHER" id="PTHR30194:SF3">
    <property type="entry name" value="CROSSOVER JUNCTION ENDODEOXYRIBONUCLEASE RUVC"/>
    <property type="match status" value="1"/>
</dbReference>
<keyword evidence="9 13" id="KW-0238">DNA-binding</keyword>
<evidence type="ECO:0000256" key="14">
    <source>
        <dbReference type="NCBIfam" id="TIGR00228"/>
    </source>
</evidence>
<organism evidence="15 16">
    <name type="scientific">Waddlia chondrophila (strain ATCC VR-1470 / WSU 86-1044)</name>
    <dbReference type="NCBI Taxonomy" id="716544"/>
    <lineage>
        <taxon>Bacteria</taxon>
        <taxon>Pseudomonadati</taxon>
        <taxon>Chlamydiota</taxon>
        <taxon>Chlamydiia</taxon>
        <taxon>Parachlamydiales</taxon>
        <taxon>Waddliaceae</taxon>
        <taxon>Waddlia</taxon>
    </lineage>
</organism>
<dbReference type="InterPro" id="IPR002176">
    <property type="entry name" value="X-over_junc_endoDNase_RuvC"/>
</dbReference>
<evidence type="ECO:0000313" key="16">
    <source>
        <dbReference type="Proteomes" id="UP000001505"/>
    </source>
</evidence>
<dbReference type="SUPFAM" id="SSF53098">
    <property type="entry name" value="Ribonuclease H-like"/>
    <property type="match status" value="1"/>
</dbReference>
<reference evidence="15 16" key="1">
    <citation type="journal article" date="2010" name="PLoS ONE">
        <title>The Waddlia genome: a window into chlamydial biology.</title>
        <authorList>
            <person name="Bertelli C."/>
            <person name="Collyn F."/>
            <person name="Croxatto A."/>
            <person name="Ruckert C."/>
            <person name="Polkinghorne A."/>
            <person name="Kebbi-Beghdadi C."/>
            <person name="Goesmann A."/>
            <person name="Vaughan L."/>
            <person name="Greub G."/>
        </authorList>
    </citation>
    <scope>NUCLEOTIDE SEQUENCE [LARGE SCALE GENOMIC DNA]</scope>
    <source>
        <strain evidence="16">ATCC VR-1470 / WSU 86-1044</strain>
    </source>
</reference>
<evidence type="ECO:0000256" key="6">
    <source>
        <dbReference type="ARBA" id="ARBA00022763"/>
    </source>
</evidence>
<dbReference type="PROSITE" id="PS01321">
    <property type="entry name" value="RUVC"/>
    <property type="match status" value="1"/>
</dbReference>
<dbReference type="InterPro" id="IPR036397">
    <property type="entry name" value="RNaseH_sf"/>
</dbReference>
<dbReference type="GO" id="GO:0000287">
    <property type="term" value="F:magnesium ion binding"/>
    <property type="evidence" value="ECO:0007669"/>
    <property type="project" value="UniProtKB-UniRule"/>
</dbReference>
<keyword evidence="7 13" id="KW-0378">Hydrolase</keyword>
<keyword evidence="5 13" id="KW-0255">Endonuclease</keyword>
<dbReference type="RefSeq" id="WP_013182829.1">
    <property type="nucleotide sequence ID" value="NC_014225.1"/>
</dbReference>
<dbReference type="InterPro" id="IPR012337">
    <property type="entry name" value="RNaseH-like_sf"/>
</dbReference>
<sequence length="159" mass="17387">MIILGIDPGTVVCGFGIVEFDGVRFRVIDFGCIRPPVKYALPDRYLVIYDSVYALLEEHDPHALVVETQYVKHNPQSAMKIGMARGAVMIAGAKKGVPIYEYAPSKAKLAVVGNGRASKHQVQSMVQHLLHLPEPPSPEDAADALALAICHAQQKRFVK</sequence>
<comment type="subcellular location">
    <subcellularLocation>
        <location evidence="13">Cytoplasm</location>
    </subcellularLocation>
</comment>